<name>A0A5B2TEG6_9PROT</name>
<accession>A0A5B2TEG6</accession>
<keyword evidence="3" id="KW-1185">Reference proteome</keyword>
<dbReference type="AlphaFoldDB" id="A0A5B2TEG6"/>
<dbReference type="Proteomes" id="UP000322110">
    <property type="component" value="Unassembled WGS sequence"/>
</dbReference>
<keyword evidence="1" id="KW-0175">Coiled coil</keyword>
<reference evidence="2 3" key="1">
    <citation type="journal article" date="2015" name="Int. J. Syst. Evol. Microbiol.">
        <title>Roseomonas oryzae sp. nov., isolated from paddy rhizosphere soil.</title>
        <authorList>
            <person name="Ramaprasad E.V."/>
            <person name="Sasikala Ch."/>
            <person name="Ramana Ch.V."/>
        </authorList>
    </citation>
    <scope>NUCLEOTIDE SEQUENCE [LARGE SCALE GENOMIC DNA]</scope>
    <source>
        <strain evidence="2 3">KCTC 42542</strain>
    </source>
</reference>
<dbReference type="EMBL" id="VUKA01000005">
    <property type="protein sequence ID" value="KAA2212847.1"/>
    <property type="molecule type" value="Genomic_DNA"/>
</dbReference>
<organism evidence="2 3">
    <name type="scientific">Teichococcus oryzae</name>
    <dbReference type="NCBI Taxonomy" id="1608942"/>
    <lineage>
        <taxon>Bacteria</taxon>
        <taxon>Pseudomonadati</taxon>
        <taxon>Pseudomonadota</taxon>
        <taxon>Alphaproteobacteria</taxon>
        <taxon>Acetobacterales</taxon>
        <taxon>Roseomonadaceae</taxon>
        <taxon>Roseomonas</taxon>
    </lineage>
</organism>
<gene>
    <name evidence="2" type="ORF">F0Q34_11985</name>
</gene>
<evidence type="ECO:0000313" key="3">
    <source>
        <dbReference type="Proteomes" id="UP000322110"/>
    </source>
</evidence>
<sequence>MKHPDLIPTYAHLLCNEKLSEAIEDTSQDLFQQAVHAGLLQPDEYYGESVSCSEPMMMRLLEVSTASAEEELRRLADRLEDLLLQEFSTTLIRH</sequence>
<protein>
    <submittedName>
        <fullName evidence="2">Uncharacterized protein</fullName>
    </submittedName>
</protein>
<comment type="caution">
    <text evidence="2">The sequence shown here is derived from an EMBL/GenBank/DDBJ whole genome shotgun (WGS) entry which is preliminary data.</text>
</comment>
<feature type="coiled-coil region" evidence="1">
    <location>
        <begin position="58"/>
        <end position="85"/>
    </location>
</feature>
<evidence type="ECO:0000313" key="2">
    <source>
        <dbReference type="EMBL" id="KAA2212847.1"/>
    </source>
</evidence>
<dbReference type="RefSeq" id="WP_149812463.1">
    <property type="nucleotide sequence ID" value="NZ_VUKA01000005.1"/>
</dbReference>
<evidence type="ECO:0000256" key="1">
    <source>
        <dbReference type="SAM" id="Coils"/>
    </source>
</evidence>
<proteinExistence type="predicted"/>